<accession>A0A504YGY3</accession>
<feature type="repeat" description="TPR" evidence="3">
    <location>
        <begin position="95"/>
        <end position="128"/>
    </location>
</feature>
<dbReference type="OrthoDB" id="10263032at2759"/>
<comment type="caution">
    <text evidence="5">The sequence shown here is derived from an EMBL/GenBank/DDBJ whole genome shotgun (WGS) entry which is preliminary data.</text>
</comment>
<dbReference type="PANTHER" id="PTHR22767:SF2">
    <property type="entry name" value="N(ALPHA)-ACETYLTRANSFERASE 15_16, ISOFORM A"/>
    <property type="match status" value="1"/>
</dbReference>
<sequence>MSKQLTANSLPPKELSIFKRVVKYYDQKQYKNGLKCAKQILSNPKFSEHGETLAMKGILLSCLGKKEEAQEYVKRGLKANISSFVCKFCFIQSQFQGWHIYGLVQKSDRKYDEAIKCYLQALRLDPDNLQVLRDLSVLQMQLRNYEGCKDTRYKLLMLRPSQRASWIGYALIHHLLENYDTALTVLNEFRKGQGEVSTSYENSELILYQAMILLENKKHEEALKLLVDMSKEVVDVASLLETKAEIYLDMGQMESAVECAWGLIDRNPENELYFDILCRAHGADNQSTAGNEIRRKVFESVIEKYPRSRLAKRLILGFCSGEVFKKQLDGYLRHYLQKGAPPLFILLSELWKDKEKLSILDELLSMYRKNMASFHTFDGPHSSPEPPSTAIWLSYFIAQYLNFHKCYKVFSLVPFNFVQEALDVVDDQLEKTPTLVDFYVLKADIYYSAGDVITASRWMEEAQSLDTADRYINARCTRFMVEAHRQDDALAMASKFTRETVSAADYLSEMQCMWFLTENARTYRDMGKYGESLKLCHEVEQIYLHLHAQPLGADGTDADRDQNNLSTSEAKKLRNKQRKAARKAEAEAARVRAEQERREQAARSRQVGAEDNDTDRPTPADSGLDPNILARPTNPLEEASNFLTPLMELSPKRIEVHCLAYEIYERKKRYGSLPFAFCEVVPFYTTGVFTRCFIEPDKRVHYLSTLPLPSMGLENTTWQSCAEALNLLRTTYTTALGSLDNAVIENYRLACKDHFPMANVFLTSAERNDLRSRMVEAGVDTAVSGVYVNYSTDSDVFSSLVHTTLHQSLNALCVSGDIIVNGEPENSTCSSPCKAPVNNINKKIHTLDTGRTQLSTSTF</sequence>
<organism evidence="5 6">
    <name type="scientific">Fasciola gigantica</name>
    <name type="common">Giant liver fluke</name>
    <dbReference type="NCBI Taxonomy" id="46835"/>
    <lineage>
        <taxon>Eukaryota</taxon>
        <taxon>Metazoa</taxon>
        <taxon>Spiralia</taxon>
        <taxon>Lophotrochozoa</taxon>
        <taxon>Platyhelminthes</taxon>
        <taxon>Trematoda</taxon>
        <taxon>Digenea</taxon>
        <taxon>Plagiorchiida</taxon>
        <taxon>Echinostomata</taxon>
        <taxon>Echinostomatoidea</taxon>
        <taxon>Fasciolidae</taxon>
        <taxon>Fasciola</taxon>
    </lineage>
</organism>
<evidence type="ECO:0000313" key="6">
    <source>
        <dbReference type="Proteomes" id="UP000316759"/>
    </source>
</evidence>
<dbReference type="PANTHER" id="PTHR22767">
    <property type="entry name" value="N-TERMINAL ACETYLTRANSFERASE-RELATED"/>
    <property type="match status" value="1"/>
</dbReference>
<dbReference type="Gene3D" id="1.25.40.1040">
    <property type="match status" value="1"/>
</dbReference>
<evidence type="ECO:0000256" key="1">
    <source>
        <dbReference type="ARBA" id="ARBA00022737"/>
    </source>
</evidence>
<proteinExistence type="predicted"/>
<name>A0A504YGY3_FASGI</name>
<reference evidence="5 6" key="1">
    <citation type="submission" date="2019-04" db="EMBL/GenBank/DDBJ databases">
        <title>Annotation for the trematode Fasciola gigantica.</title>
        <authorList>
            <person name="Choi Y.-J."/>
        </authorList>
    </citation>
    <scope>NUCLEOTIDE SEQUENCE [LARGE SCALE GENOMIC DNA]</scope>
    <source>
        <strain evidence="5">Uganda_cow_1</strain>
    </source>
</reference>
<gene>
    <name evidence="5" type="ORF">FGIG_10820</name>
</gene>
<evidence type="ECO:0000313" key="5">
    <source>
        <dbReference type="EMBL" id="TPP57127.1"/>
    </source>
</evidence>
<dbReference type="EMBL" id="SUNJ01013623">
    <property type="protein sequence ID" value="TPP57127.1"/>
    <property type="molecule type" value="Genomic_DNA"/>
</dbReference>
<evidence type="ECO:0000256" key="3">
    <source>
        <dbReference type="PROSITE-ProRule" id="PRU00339"/>
    </source>
</evidence>
<keyword evidence="2 3" id="KW-0802">TPR repeat</keyword>
<dbReference type="STRING" id="46835.A0A504YGY3"/>
<keyword evidence="1" id="KW-0677">Repeat</keyword>
<dbReference type="FunFam" id="1.25.40.1040:FF:000003">
    <property type="entry name" value="N-terminal acetyltransferase A, auxiliary subunit"/>
    <property type="match status" value="1"/>
</dbReference>
<dbReference type="InterPro" id="IPR019734">
    <property type="entry name" value="TPR_rpt"/>
</dbReference>
<feature type="region of interest" description="Disordered" evidence="4">
    <location>
        <begin position="553"/>
        <end position="631"/>
    </location>
</feature>
<dbReference type="GO" id="GO:0031415">
    <property type="term" value="C:NatA complex"/>
    <property type="evidence" value="ECO:0007669"/>
    <property type="project" value="TreeGrafter"/>
</dbReference>
<dbReference type="InterPro" id="IPR013105">
    <property type="entry name" value="TPR_2"/>
</dbReference>
<protein>
    <submittedName>
        <fullName evidence="5">N-alpha-acetyltransferase 16 NatA auxiliary subunit</fullName>
    </submittedName>
</protein>
<dbReference type="GO" id="GO:0016740">
    <property type="term" value="F:transferase activity"/>
    <property type="evidence" value="ECO:0007669"/>
    <property type="project" value="UniProtKB-KW"/>
</dbReference>
<dbReference type="SUPFAM" id="SSF48452">
    <property type="entry name" value="TPR-like"/>
    <property type="match status" value="2"/>
</dbReference>
<dbReference type="SMART" id="SM00028">
    <property type="entry name" value="TPR"/>
    <property type="match status" value="5"/>
</dbReference>
<dbReference type="Gene3D" id="1.25.40.1010">
    <property type="match status" value="1"/>
</dbReference>
<keyword evidence="6" id="KW-1185">Reference proteome</keyword>
<keyword evidence="5" id="KW-0808">Transferase</keyword>
<dbReference type="Pfam" id="PF07719">
    <property type="entry name" value="TPR_2"/>
    <property type="match status" value="1"/>
</dbReference>
<feature type="compositionally biased region" description="Basic and acidic residues" evidence="4">
    <location>
        <begin position="582"/>
        <end position="602"/>
    </location>
</feature>
<evidence type="ECO:0000256" key="4">
    <source>
        <dbReference type="SAM" id="MobiDB-lite"/>
    </source>
</evidence>
<dbReference type="Proteomes" id="UP000316759">
    <property type="component" value="Unassembled WGS sequence"/>
</dbReference>
<dbReference type="InterPro" id="IPR021183">
    <property type="entry name" value="NatA_aux_su"/>
</dbReference>
<evidence type="ECO:0000256" key="2">
    <source>
        <dbReference type="ARBA" id="ARBA00022803"/>
    </source>
</evidence>
<dbReference type="PROSITE" id="PS50005">
    <property type="entry name" value="TPR"/>
    <property type="match status" value="1"/>
</dbReference>
<dbReference type="Pfam" id="PF12569">
    <property type="entry name" value="NatA_aux_su"/>
    <property type="match status" value="1"/>
</dbReference>
<dbReference type="InterPro" id="IPR011990">
    <property type="entry name" value="TPR-like_helical_dom_sf"/>
</dbReference>
<dbReference type="AlphaFoldDB" id="A0A504YGY3"/>